<name>A0A2G2XTX3_CAPAN</name>
<gene>
    <name evidence="2" type="ORF">T459_35231</name>
</gene>
<protein>
    <recommendedName>
        <fullName evidence="1">Subtilisin-like protease fibronectin type-III domain-containing protein</fullName>
    </recommendedName>
</protein>
<sequence length="369" mass="41047">MQTLARNMTTVGLKDPHSGLPIIAEGMPFRVADPFDFGSGLVNAYAANNSGLIYDMGTFDYILYLRSMGYKSSHISNMIDEGAASCPIKRPSILDVNLSSLIVPSLKDTVNVRRTVTNVGPENSKYEAIIEPPPGITIKQERDRLLAKVENRAANTDGQAIKLQYTHSQKLKSLDAQEFAEAYKSFHVGEKLANELATPYDKSKSHPAALSTKKYCIGMKQMFKIVQTVLPSRTSTPDGIGIVQIHWGWESLAYNLDHLHRFYNLYFLDLYSLEEIKYQGSTEDRLVLLKGVSGDFRPVVLIASMGVSGAGKTTLMDVLAGRKTGGYVNGDIKISGYPKKQETFVEKMKKRMRRTLKNVKILDGFCNLF</sequence>
<dbReference type="EMBL" id="AYRZ02000492">
    <property type="protein sequence ID" value="PHT60920.1"/>
    <property type="molecule type" value="Genomic_DNA"/>
</dbReference>
<proteinExistence type="predicted"/>
<evidence type="ECO:0000313" key="3">
    <source>
        <dbReference type="Proteomes" id="UP000222542"/>
    </source>
</evidence>
<evidence type="ECO:0000313" key="2">
    <source>
        <dbReference type="EMBL" id="PHT60920.1"/>
    </source>
</evidence>
<dbReference type="PANTHER" id="PTHR48040:SF45">
    <property type="entry name" value="PLEIOTROPIC DRUG RESISTANCE PROTEIN 1-LIKE"/>
    <property type="match status" value="1"/>
</dbReference>
<keyword evidence="3" id="KW-1185">Reference proteome</keyword>
<evidence type="ECO:0000259" key="1">
    <source>
        <dbReference type="Pfam" id="PF17766"/>
    </source>
</evidence>
<reference evidence="2 3" key="1">
    <citation type="journal article" date="2014" name="Nat. Genet.">
        <title>Genome sequence of the hot pepper provides insights into the evolution of pungency in Capsicum species.</title>
        <authorList>
            <person name="Kim S."/>
            <person name="Park M."/>
            <person name="Yeom S.I."/>
            <person name="Kim Y.M."/>
            <person name="Lee J.M."/>
            <person name="Lee H.A."/>
            <person name="Seo E."/>
            <person name="Choi J."/>
            <person name="Cheong K."/>
            <person name="Kim K.T."/>
            <person name="Jung K."/>
            <person name="Lee G.W."/>
            <person name="Oh S.K."/>
            <person name="Bae C."/>
            <person name="Kim S.B."/>
            <person name="Lee H.Y."/>
            <person name="Kim S.Y."/>
            <person name="Kim M.S."/>
            <person name="Kang B.C."/>
            <person name="Jo Y.D."/>
            <person name="Yang H.B."/>
            <person name="Jeong H.J."/>
            <person name="Kang W.H."/>
            <person name="Kwon J.K."/>
            <person name="Shin C."/>
            <person name="Lim J.Y."/>
            <person name="Park J.H."/>
            <person name="Huh J.H."/>
            <person name="Kim J.S."/>
            <person name="Kim B.D."/>
            <person name="Cohen O."/>
            <person name="Paran I."/>
            <person name="Suh M.C."/>
            <person name="Lee S.B."/>
            <person name="Kim Y.K."/>
            <person name="Shin Y."/>
            <person name="Noh S.J."/>
            <person name="Park J."/>
            <person name="Seo Y.S."/>
            <person name="Kwon S.Y."/>
            <person name="Kim H.A."/>
            <person name="Park J.M."/>
            <person name="Kim H.J."/>
            <person name="Choi S.B."/>
            <person name="Bosland P.W."/>
            <person name="Reeves G."/>
            <person name="Jo S.H."/>
            <person name="Lee B.W."/>
            <person name="Cho H.T."/>
            <person name="Choi H.S."/>
            <person name="Lee M.S."/>
            <person name="Yu Y."/>
            <person name="Do Choi Y."/>
            <person name="Park B.S."/>
            <person name="van Deynze A."/>
            <person name="Ashrafi H."/>
            <person name="Hill T."/>
            <person name="Kim W.T."/>
            <person name="Pai H.S."/>
            <person name="Ahn H.K."/>
            <person name="Yeam I."/>
            <person name="Giovannoni J.J."/>
            <person name="Rose J.K."/>
            <person name="Sorensen I."/>
            <person name="Lee S.J."/>
            <person name="Kim R.W."/>
            <person name="Choi I.Y."/>
            <person name="Choi B.S."/>
            <person name="Lim J.S."/>
            <person name="Lee Y.H."/>
            <person name="Choi D."/>
        </authorList>
    </citation>
    <scope>NUCLEOTIDE SEQUENCE [LARGE SCALE GENOMIC DNA]</scope>
    <source>
        <strain evidence="3">cv. CM334</strain>
    </source>
</reference>
<dbReference type="Proteomes" id="UP000222542">
    <property type="component" value="Unassembled WGS sequence"/>
</dbReference>
<dbReference type="AlphaFoldDB" id="A0A2G2XTX3"/>
<reference evidence="2 3" key="2">
    <citation type="journal article" date="2017" name="Genome Biol.">
        <title>New reference genome sequences of hot pepper reveal the massive evolution of plant disease-resistance genes by retroduplication.</title>
        <authorList>
            <person name="Kim S."/>
            <person name="Park J."/>
            <person name="Yeom S.I."/>
            <person name="Kim Y.M."/>
            <person name="Seo E."/>
            <person name="Kim K.T."/>
            <person name="Kim M.S."/>
            <person name="Lee J.M."/>
            <person name="Cheong K."/>
            <person name="Shin H.S."/>
            <person name="Kim S.B."/>
            <person name="Han K."/>
            <person name="Lee J."/>
            <person name="Park M."/>
            <person name="Lee H.A."/>
            <person name="Lee H.Y."/>
            <person name="Lee Y."/>
            <person name="Oh S."/>
            <person name="Lee J.H."/>
            <person name="Choi E."/>
            <person name="Choi E."/>
            <person name="Lee S.E."/>
            <person name="Jeon J."/>
            <person name="Kim H."/>
            <person name="Choi G."/>
            <person name="Song H."/>
            <person name="Lee J."/>
            <person name="Lee S.C."/>
            <person name="Kwon J.K."/>
            <person name="Lee H.Y."/>
            <person name="Koo N."/>
            <person name="Hong Y."/>
            <person name="Kim R.W."/>
            <person name="Kang W.H."/>
            <person name="Huh J.H."/>
            <person name="Kang B.C."/>
            <person name="Yang T.J."/>
            <person name="Lee Y.H."/>
            <person name="Bennetzen J.L."/>
            <person name="Choi D."/>
        </authorList>
    </citation>
    <scope>NUCLEOTIDE SEQUENCE [LARGE SCALE GENOMIC DNA]</scope>
    <source>
        <strain evidence="3">cv. CM334</strain>
    </source>
</reference>
<dbReference type="Gene3D" id="2.60.40.2310">
    <property type="match status" value="1"/>
</dbReference>
<feature type="domain" description="Subtilisin-like protease fibronectin type-III" evidence="1">
    <location>
        <begin position="95"/>
        <end position="145"/>
    </location>
</feature>
<dbReference type="Pfam" id="PF17766">
    <property type="entry name" value="fn3_6"/>
    <property type="match status" value="1"/>
</dbReference>
<dbReference type="InterPro" id="IPR041469">
    <property type="entry name" value="Subtilisin-like_FN3"/>
</dbReference>
<dbReference type="PANTHER" id="PTHR48040">
    <property type="entry name" value="PLEIOTROPIC DRUG RESISTANCE PROTEIN 1-LIKE ISOFORM X1"/>
    <property type="match status" value="1"/>
</dbReference>
<dbReference type="Gramene" id="PHT60920">
    <property type="protein sequence ID" value="PHT60920"/>
    <property type="gene ID" value="T459_35231"/>
</dbReference>
<dbReference type="InterPro" id="IPR027417">
    <property type="entry name" value="P-loop_NTPase"/>
</dbReference>
<dbReference type="Gene3D" id="3.40.50.300">
    <property type="entry name" value="P-loop containing nucleotide triphosphate hydrolases"/>
    <property type="match status" value="1"/>
</dbReference>
<comment type="caution">
    <text evidence="2">The sequence shown here is derived from an EMBL/GenBank/DDBJ whole genome shotgun (WGS) entry which is preliminary data.</text>
</comment>
<accession>A0A2G2XTX3</accession>
<dbReference type="SUPFAM" id="SSF52540">
    <property type="entry name" value="P-loop containing nucleoside triphosphate hydrolases"/>
    <property type="match status" value="1"/>
</dbReference>
<organism evidence="2 3">
    <name type="scientific">Capsicum annuum</name>
    <name type="common">Capsicum pepper</name>
    <dbReference type="NCBI Taxonomy" id="4072"/>
    <lineage>
        <taxon>Eukaryota</taxon>
        <taxon>Viridiplantae</taxon>
        <taxon>Streptophyta</taxon>
        <taxon>Embryophyta</taxon>
        <taxon>Tracheophyta</taxon>
        <taxon>Spermatophyta</taxon>
        <taxon>Magnoliopsida</taxon>
        <taxon>eudicotyledons</taxon>
        <taxon>Gunneridae</taxon>
        <taxon>Pentapetalae</taxon>
        <taxon>asterids</taxon>
        <taxon>lamiids</taxon>
        <taxon>Solanales</taxon>
        <taxon>Solanaceae</taxon>
        <taxon>Solanoideae</taxon>
        <taxon>Capsiceae</taxon>
        <taxon>Capsicum</taxon>
    </lineage>
</organism>